<accession>A0A812KJW2</accession>
<evidence type="ECO:0000313" key="1">
    <source>
        <dbReference type="EMBL" id="CAE7230891.1"/>
    </source>
</evidence>
<proteinExistence type="predicted"/>
<name>A0A812KJW2_SYMPI</name>
<reference evidence="1" key="1">
    <citation type="submission" date="2021-02" db="EMBL/GenBank/DDBJ databases">
        <authorList>
            <person name="Dougan E. K."/>
            <person name="Rhodes N."/>
            <person name="Thang M."/>
            <person name="Chan C."/>
        </authorList>
    </citation>
    <scope>NUCLEOTIDE SEQUENCE</scope>
</reference>
<organism evidence="1 2">
    <name type="scientific">Symbiodinium pilosum</name>
    <name type="common">Dinoflagellate</name>
    <dbReference type="NCBI Taxonomy" id="2952"/>
    <lineage>
        <taxon>Eukaryota</taxon>
        <taxon>Sar</taxon>
        <taxon>Alveolata</taxon>
        <taxon>Dinophyceae</taxon>
        <taxon>Suessiales</taxon>
        <taxon>Symbiodiniaceae</taxon>
        <taxon>Symbiodinium</taxon>
    </lineage>
</organism>
<sequence length="140" mass="15241">MLLVECIHVYLAVFAWFRLVTNVNLRTAMGAHFHILDGLEGYFSNLFLFGSTAATSVHLPNVTDTFFLGQEQRTKPTILYNGSTLTLPPTYIDGLVAAAWRCLVGASALGLACQTDQLDVLRGSVLSGLLLLFALEPGCY</sequence>
<dbReference type="Proteomes" id="UP000649617">
    <property type="component" value="Unassembled WGS sequence"/>
</dbReference>
<protein>
    <submittedName>
        <fullName evidence="1">Uncharacterized protein</fullName>
    </submittedName>
</protein>
<comment type="caution">
    <text evidence="1">The sequence shown here is derived from an EMBL/GenBank/DDBJ whole genome shotgun (WGS) entry which is preliminary data.</text>
</comment>
<gene>
    <name evidence="1" type="ORF">SPIL2461_LOCUS3511</name>
</gene>
<keyword evidence="2" id="KW-1185">Reference proteome</keyword>
<evidence type="ECO:0000313" key="2">
    <source>
        <dbReference type="Proteomes" id="UP000649617"/>
    </source>
</evidence>
<dbReference type="AlphaFoldDB" id="A0A812KJW2"/>
<dbReference type="OrthoDB" id="425989at2759"/>
<dbReference type="EMBL" id="CAJNIZ010004269">
    <property type="protein sequence ID" value="CAE7230891.1"/>
    <property type="molecule type" value="Genomic_DNA"/>
</dbReference>